<dbReference type="AlphaFoldDB" id="A0A212L5Y1"/>
<protein>
    <submittedName>
        <fullName evidence="1">Uncharacterized protein</fullName>
    </submittedName>
</protein>
<proteinExistence type="predicted"/>
<gene>
    <name evidence="1" type="ORF">KL86DES1_20931</name>
</gene>
<dbReference type="EMBL" id="FMJC01000002">
    <property type="protein sequence ID" value="SCM72938.1"/>
    <property type="molecule type" value="Genomic_DNA"/>
</dbReference>
<evidence type="ECO:0000313" key="1">
    <source>
        <dbReference type="EMBL" id="SCM72938.1"/>
    </source>
</evidence>
<name>A0A212L5Y1_9BACT</name>
<reference evidence="1" key="1">
    <citation type="submission" date="2016-08" db="EMBL/GenBank/DDBJ databases">
        <authorList>
            <person name="Seilhamer J.J."/>
        </authorList>
    </citation>
    <scope>NUCLEOTIDE SEQUENCE</scope>
    <source>
        <strain evidence="1">86-1</strain>
    </source>
</reference>
<organism evidence="1">
    <name type="scientific">uncultured Desulfovibrio sp</name>
    <dbReference type="NCBI Taxonomy" id="167968"/>
    <lineage>
        <taxon>Bacteria</taxon>
        <taxon>Pseudomonadati</taxon>
        <taxon>Thermodesulfobacteriota</taxon>
        <taxon>Desulfovibrionia</taxon>
        <taxon>Desulfovibrionales</taxon>
        <taxon>Desulfovibrionaceae</taxon>
        <taxon>Desulfovibrio</taxon>
        <taxon>environmental samples</taxon>
    </lineage>
</organism>
<accession>A0A212L5Y1</accession>
<sequence>MSKKKETPSRIRTWARTPHILQLEQINFEMFHISKFSFSRKCDFRLNPRHIVARCTLVQR</sequence>